<evidence type="ECO:0000313" key="1">
    <source>
        <dbReference type="EMBL" id="KAA2376302.1"/>
    </source>
</evidence>
<accession>A0A5B3I2T9</accession>
<gene>
    <name evidence="1" type="ORF">F2Y10_13375</name>
</gene>
<dbReference type="EMBL" id="VVXH01000016">
    <property type="protein sequence ID" value="KAA2376302.1"/>
    <property type="molecule type" value="Genomic_DNA"/>
</dbReference>
<organism evidence="1 2">
    <name type="scientific">Alistipes onderdonkii</name>
    <dbReference type="NCBI Taxonomy" id="328813"/>
    <lineage>
        <taxon>Bacteria</taxon>
        <taxon>Pseudomonadati</taxon>
        <taxon>Bacteroidota</taxon>
        <taxon>Bacteroidia</taxon>
        <taxon>Bacteroidales</taxon>
        <taxon>Rikenellaceae</taxon>
        <taxon>Alistipes</taxon>
    </lineage>
</organism>
<comment type="caution">
    <text evidence="1">The sequence shown here is derived from an EMBL/GenBank/DDBJ whole genome shotgun (WGS) entry which is preliminary data.</text>
</comment>
<proteinExistence type="predicted"/>
<reference evidence="1 2" key="1">
    <citation type="journal article" date="2019" name="Nat. Med.">
        <title>A library of human gut bacterial isolates paired with longitudinal multiomics data enables mechanistic microbiome research.</title>
        <authorList>
            <person name="Poyet M."/>
            <person name="Groussin M."/>
            <person name="Gibbons S.M."/>
            <person name="Avila-Pacheco J."/>
            <person name="Jiang X."/>
            <person name="Kearney S.M."/>
            <person name="Perrotta A.R."/>
            <person name="Berdy B."/>
            <person name="Zhao S."/>
            <person name="Lieberman T.D."/>
            <person name="Swanson P.K."/>
            <person name="Smith M."/>
            <person name="Roesemann S."/>
            <person name="Alexander J.E."/>
            <person name="Rich S.A."/>
            <person name="Livny J."/>
            <person name="Vlamakis H."/>
            <person name="Clish C."/>
            <person name="Bullock K."/>
            <person name="Deik A."/>
            <person name="Scott J."/>
            <person name="Pierce K.A."/>
            <person name="Xavier R.J."/>
            <person name="Alm E.J."/>
        </authorList>
    </citation>
    <scope>NUCLEOTIDE SEQUENCE [LARGE SCALE GENOMIC DNA]</scope>
    <source>
        <strain evidence="1 2">BIOML-A266</strain>
    </source>
</reference>
<sequence>MQYTVIACVLNILSIINDCIDILKSGKFFASSNTVRSRKGARCFVGFAGLPEPQESQIRRHSSSFAQMNPICRAPADAIESYAAAGYFSGNRILHTKRELRHFFSCRRSFFARSGRPRIRP</sequence>
<evidence type="ECO:0000313" key="2">
    <source>
        <dbReference type="Proteomes" id="UP000322940"/>
    </source>
</evidence>
<dbReference type="Proteomes" id="UP000322940">
    <property type="component" value="Unassembled WGS sequence"/>
</dbReference>
<dbReference type="AlphaFoldDB" id="A0A5B3I2T9"/>
<dbReference type="GeneID" id="59809261"/>
<dbReference type="RefSeq" id="WP_130065718.1">
    <property type="nucleotide sequence ID" value="NZ_AP025562.1"/>
</dbReference>
<protein>
    <submittedName>
        <fullName evidence="1">Uncharacterized protein</fullName>
    </submittedName>
</protein>
<name>A0A5B3I2T9_9BACT</name>